<protein>
    <submittedName>
        <fullName evidence="2">Uncharacterized protein</fullName>
    </submittedName>
</protein>
<feature type="chain" id="PRO_5045042763" evidence="1">
    <location>
        <begin position="26"/>
        <end position="105"/>
    </location>
</feature>
<reference evidence="3" key="1">
    <citation type="submission" date="2021-07" db="EMBL/GenBank/DDBJ databases">
        <title>Complete genome sequencing of a Clostridium isolate.</title>
        <authorList>
            <person name="Ueki A."/>
            <person name="Tonouchi A."/>
        </authorList>
    </citation>
    <scope>NUCLEOTIDE SEQUENCE [LARGE SCALE GENOMIC DNA]</scope>
    <source>
        <strain evidence="3">C5S11</strain>
    </source>
</reference>
<dbReference type="Proteomes" id="UP000824633">
    <property type="component" value="Chromosome"/>
</dbReference>
<feature type="signal peptide" evidence="1">
    <location>
        <begin position="1"/>
        <end position="25"/>
    </location>
</feature>
<keyword evidence="1" id="KW-0732">Signal</keyword>
<evidence type="ECO:0000256" key="1">
    <source>
        <dbReference type="SAM" id="SignalP"/>
    </source>
</evidence>
<accession>A0ABN6IYP6</accession>
<proteinExistence type="predicted"/>
<evidence type="ECO:0000313" key="3">
    <source>
        <dbReference type="Proteomes" id="UP000824633"/>
    </source>
</evidence>
<organism evidence="2 3">
    <name type="scientific">Clostridium gelidum</name>
    <dbReference type="NCBI Taxonomy" id="704125"/>
    <lineage>
        <taxon>Bacteria</taxon>
        <taxon>Bacillati</taxon>
        <taxon>Bacillota</taxon>
        <taxon>Clostridia</taxon>
        <taxon>Eubacteriales</taxon>
        <taxon>Clostridiaceae</taxon>
        <taxon>Clostridium</taxon>
    </lineage>
</organism>
<gene>
    <name evidence="2" type="ORF">psyc5s11_33270</name>
</gene>
<keyword evidence="3" id="KW-1185">Reference proteome</keyword>
<name>A0ABN6IYP6_9CLOT</name>
<dbReference type="EMBL" id="AP024849">
    <property type="protein sequence ID" value="BCZ47260.1"/>
    <property type="molecule type" value="Genomic_DNA"/>
</dbReference>
<evidence type="ECO:0000313" key="2">
    <source>
        <dbReference type="EMBL" id="BCZ47260.1"/>
    </source>
</evidence>
<sequence>MKKFISILSIFLFLSFNINTTTTMAQEKRFKEGFYSTTNLGLLENVSYKVQNVSDYNGFIIVFDSDQKIQQAISLEPHSIQHPLKTIRSTDRVIILGKGELIFPY</sequence>
<dbReference type="RefSeq" id="WP_224033620.1">
    <property type="nucleotide sequence ID" value="NZ_AP024849.1"/>
</dbReference>